<dbReference type="GO" id="GO:0003677">
    <property type="term" value="F:DNA binding"/>
    <property type="evidence" value="ECO:0007669"/>
    <property type="project" value="InterPro"/>
</dbReference>
<feature type="compositionally biased region" description="Basic residues" evidence="1">
    <location>
        <begin position="30"/>
        <end position="48"/>
    </location>
</feature>
<feature type="non-terminal residue" evidence="3">
    <location>
        <position position="1"/>
    </location>
</feature>
<dbReference type="STRING" id="225359.A0A2S4PJ76"/>
<feature type="compositionally biased region" description="Gly residues" evidence="1">
    <location>
        <begin position="58"/>
        <end position="68"/>
    </location>
</feature>
<name>A0A2S4PJ76_9PEZI</name>
<organism evidence="3 4">
    <name type="scientific">Erysiphe pulchra</name>
    <dbReference type="NCBI Taxonomy" id="225359"/>
    <lineage>
        <taxon>Eukaryota</taxon>
        <taxon>Fungi</taxon>
        <taxon>Dikarya</taxon>
        <taxon>Ascomycota</taxon>
        <taxon>Pezizomycotina</taxon>
        <taxon>Leotiomycetes</taxon>
        <taxon>Erysiphales</taxon>
        <taxon>Erysiphaceae</taxon>
        <taxon>Erysiphe</taxon>
    </lineage>
</organism>
<feature type="compositionally biased region" description="Basic and acidic residues" evidence="1">
    <location>
        <begin position="1"/>
        <end position="18"/>
    </location>
</feature>
<dbReference type="AlphaFoldDB" id="A0A2S4PJ76"/>
<reference evidence="3 4" key="1">
    <citation type="submission" date="2017-10" db="EMBL/GenBank/DDBJ databases">
        <title>Development of genomic resources for the powdery mildew, Erysiphe pulchra.</title>
        <authorList>
            <person name="Wadl P.A."/>
            <person name="Mack B.M."/>
            <person name="Moore G."/>
            <person name="Beltz S.B."/>
        </authorList>
    </citation>
    <scope>NUCLEOTIDE SEQUENCE [LARGE SCALE GENOMIC DNA]</scope>
    <source>
        <strain evidence="3">Cflorida</strain>
    </source>
</reference>
<dbReference type="PROSITE" id="PS00047">
    <property type="entry name" value="HISTONE_H4"/>
    <property type="match status" value="1"/>
</dbReference>
<comment type="caution">
    <text evidence="3">The sequence shown here is derived from an EMBL/GenBank/DDBJ whole genome shotgun (WGS) entry which is preliminary data.</text>
</comment>
<feature type="non-terminal residue" evidence="3">
    <location>
        <position position="359"/>
    </location>
</feature>
<evidence type="ECO:0000256" key="1">
    <source>
        <dbReference type="SAM" id="MobiDB-lite"/>
    </source>
</evidence>
<protein>
    <submittedName>
        <fullName evidence="3">Uncharacterized protein</fullName>
    </submittedName>
</protein>
<dbReference type="GO" id="GO:0000786">
    <property type="term" value="C:nucleosome"/>
    <property type="evidence" value="ECO:0007669"/>
    <property type="project" value="InterPro"/>
</dbReference>
<sequence length="359" mass="37917">APRDPIGRRRLRTGERCHWSRAAPAEATKRGARSQRASVRRSRPRSSRRSTACKMTGRGKGGKGLGKGGAKRHHQARHPPSGPPRRCQAYLGSHLRGDPRRPQGVPRERRRSPPWTSSTPSSVKAAPSTVSAVKHPAPSAAAAAPPALAPSRRGVGTQNGPFKDQNVSPERATIQTKTLPFPFPSSPVPGGWHIARCAARRRSMRNNATRVDGVLGHGLGAFGDGVLGQLAGEQQPHGGLDLPGGDGRPLVVVGEPAGLRGDALEDVVDERVHDAHRLRGNAGIGVHLLKYFINVDGVGLLPFAFLLLVALADVLLGLAGLLGGLSGRLGGHGESSDTDGTETRTGRECRSAESRPLFM</sequence>
<feature type="compositionally biased region" description="Low complexity" evidence="1">
    <location>
        <begin position="136"/>
        <end position="151"/>
    </location>
</feature>
<keyword evidence="2" id="KW-1133">Transmembrane helix</keyword>
<feature type="compositionally biased region" description="Low complexity" evidence="1">
    <location>
        <begin position="113"/>
        <end position="122"/>
    </location>
</feature>
<feature type="region of interest" description="Disordered" evidence="1">
    <location>
        <begin position="1"/>
        <end position="171"/>
    </location>
</feature>
<dbReference type="EMBL" id="PEDP01004282">
    <property type="protein sequence ID" value="POS82102.1"/>
    <property type="molecule type" value="Genomic_DNA"/>
</dbReference>
<feature type="compositionally biased region" description="Polar residues" evidence="1">
    <location>
        <begin position="156"/>
        <end position="171"/>
    </location>
</feature>
<feature type="compositionally biased region" description="Basic and acidic residues" evidence="1">
    <location>
        <begin position="341"/>
        <end position="353"/>
    </location>
</feature>
<evidence type="ECO:0000256" key="2">
    <source>
        <dbReference type="SAM" id="Phobius"/>
    </source>
</evidence>
<keyword evidence="4" id="KW-1185">Reference proteome</keyword>
<feature type="region of interest" description="Disordered" evidence="1">
    <location>
        <begin position="330"/>
        <end position="359"/>
    </location>
</feature>
<feature type="transmembrane region" description="Helical" evidence="2">
    <location>
        <begin position="300"/>
        <end position="322"/>
    </location>
</feature>
<dbReference type="InterPro" id="IPR019809">
    <property type="entry name" value="Histone_H4_CS"/>
</dbReference>
<gene>
    <name evidence="3" type="ORF">EPUL_004915</name>
</gene>
<dbReference type="Proteomes" id="UP000237438">
    <property type="component" value="Unassembled WGS sequence"/>
</dbReference>
<keyword evidence="2" id="KW-0812">Transmembrane</keyword>
<evidence type="ECO:0000313" key="4">
    <source>
        <dbReference type="Proteomes" id="UP000237438"/>
    </source>
</evidence>
<proteinExistence type="predicted"/>
<accession>A0A2S4PJ76</accession>
<evidence type="ECO:0000313" key="3">
    <source>
        <dbReference type="EMBL" id="POS82102.1"/>
    </source>
</evidence>
<dbReference type="OrthoDB" id="8964543at2759"/>
<keyword evidence="2" id="KW-0472">Membrane</keyword>